<dbReference type="OrthoDB" id="6148087at2759"/>
<feature type="compositionally biased region" description="Basic and acidic residues" evidence="1">
    <location>
        <begin position="95"/>
        <end position="108"/>
    </location>
</feature>
<reference evidence="3" key="1">
    <citation type="submission" date="2025-08" db="UniProtKB">
        <authorList>
            <consortium name="RefSeq"/>
        </authorList>
    </citation>
    <scope>IDENTIFICATION</scope>
    <source>
        <tissue evidence="3">Gonads</tissue>
    </source>
</reference>
<dbReference type="RefSeq" id="XP_013396845.1">
    <property type="nucleotide sequence ID" value="XM_013541391.2"/>
</dbReference>
<evidence type="ECO:0000313" key="2">
    <source>
        <dbReference type="Proteomes" id="UP000085678"/>
    </source>
</evidence>
<gene>
    <name evidence="3" type="primary">LOC106163723</name>
</gene>
<feature type="compositionally biased region" description="Basic and acidic residues" evidence="1">
    <location>
        <begin position="145"/>
        <end position="158"/>
    </location>
</feature>
<feature type="region of interest" description="Disordered" evidence="1">
    <location>
        <begin position="213"/>
        <end position="248"/>
    </location>
</feature>
<dbReference type="GeneID" id="106163723"/>
<dbReference type="OMA" id="VQKDMND"/>
<feature type="region of interest" description="Disordered" evidence="1">
    <location>
        <begin position="468"/>
        <end position="500"/>
    </location>
</feature>
<dbReference type="PANTHER" id="PTHR34239">
    <property type="entry name" value="APPLE DOMAIN-CONTAINING PROTEIN"/>
    <property type="match status" value="1"/>
</dbReference>
<feature type="compositionally biased region" description="Low complexity" evidence="1">
    <location>
        <begin position="478"/>
        <end position="489"/>
    </location>
</feature>
<dbReference type="InParanoid" id="A0A1S3IF03"/>
<evidence type="ECO:0000256" key="1">
    <source>
        <dbReference type="SAM" id="MobiDB-lite"/>
    </source>
</evidence>
<protein>
    <submittedName>
        <fullName evidence="3">Uncharacterized protein LOC106163723</fullName>
    </submittedName>
</protein>
<proteinExistence type="predicted"/>
<dbReference type="KEGG" id="lak:106163723"/>
<organism evidence="2 3">
    <name type="scientific">Lingula anatina</name>
    <name type="common">Brachiopod</name>
    <name type="synonym">Lingula unguis</name>
    <dbReference type="NCBI Taxonomy" id="7574"/>
    <lineage>
        <taxon>Eukaryota</taxon>
        <taxon>Metazoa</taxon>
        <taxon>Spiralia</taxon>
        <taxon>Lophotrochozoa</taxon>
        <taxon>Brachiopoda</taxon>
        <taxon>Linguliformea</taxon>
        <taxon>Lingulata</taxon>
        <taxon>Lingulida</taxon>
        <taxon>Linguloidea</taxon>
        <taxon>Lingulidae</taxon>
        <taxon>Lingula</taxon>
    </lineage>
</organism>
<accession>A0A1S3IF03</accession>
<feature type="compositionally biased region" description="Basic residues" evidence="1">
    <location>
        <begin position="490"/>
        <end position="500"/>
    </location>
</feature>
<sequence>MSSAQTGLQSDLVGAIIAQAEASQSGAERASAKDAGSEKSTTTTKSSGNRGKRLRTPSSAYSKRAKLTKDVSFTDGAGSHGKNLNSKDAIPSETSVHEADSESRDDPNNKSNKSATHDGSAHGPRSSRSSRSHGNYSKSFSDHSVSSREVQKDMNDMKEQLCNIQQMLASLTPVVSELKRAYDASINSDQEGEPPEKRQRLILSDDEESLFEESYFRSTPANDDSNADSDSSDSPAKEKPSETQVSQPQGLQCLKNILAAVTNDEVRGPKVHDDVAKIMNTVLYKGMPKEVLEDMVKLYHPPENCTYMTQIKCNQRLWGTLRPLTKYNDKIMQNWQTNIFHGLTPFLEIADACSKHLEGEGDVPSPETLLAKMTDGFSILAAVVHDISMFRRELAKPDINEKYKALASPQNPVTKELFGDNLDANMKDIEEGLKISNKVQKKIARPRPTNIFSKPRVFPTRATARYDNKKAGSFLGGKNQRSQQNNRKNWTGKKFQKKEY</sequence>
<dbReference type="PANTHER" id="PTHR34239:SF2">
    <property type="entry name" value="TRANSPOSABLE ELEMENT P TRANSPOSASE_THAP9 CONSERVED DOMAIN-CONTAINING PROTEIN"/>
    <property type="match status" value="1"/>
</dbReference>
<keyword evidence="2" id="KW-1185">Reference proteome</keyword>
<evidence type="ECO:0000313" key="3">
    <source>
        <dbReference type="RefSeq" id="XP_013396845.1"/>
    </source>
</evidence>
<dbReference type="AlphaFoldDB" id="A0A1S3IF03"/>
<feature type="compositionally biased region" description="Low complexity" evidence="1">
    <location>
        <begin position="38"/>
        <end position="47"/>
    </location>
</feature>
<feature type="compositionally biased region" description="Polar residues" evidence="1">
    <location>
        <begin position="133"/>
        <end position="144"/>
    </location>
</feature>
<dbReference type="Proteomes" id="UP000085678">
    <property type="component" value="Unplaced"/>
</dbReference>
<feature type="region of interest" description="Disordered" evidence="1">
    <location>
        <begin position="22"/>
        <end position="158"/>
    </location>
</feature>
<name>A0A1S3IF03_LINAN</name>